<evidence type="ECO:0000313" key="4">
    <source>
        <dbReference type="Proteomes" id="UP001177003"/>
    </source>
</evidence>
<feature type="coiled-coil region" evidence="1">
    <location>
        <begin position="61"/>
        <end position="88"/>
    </location>
</feature>
<dbReference type="AlphaFoldDB" id="A0AA35YSW4"/>
<dbReference type="Proteomes" id="UP001177003">
    <property type="component" value="Chromosome 4"/>
</dbReference>
<keyword evidence="1" id="KW-0175">Coiled coil</keyword>
<evidence type="ECO:0000313" key="3">
    <source>
        <dbReference type="EMBL" id="CAI9279438.1"/>
    </source>
</evidence>
<name>A0AA35YSW4_LACSI</name>
<proteinExistence type="predicted"/>
<accession>A0AA35YSW4</accession>
<organism evidence="3 4">
    <name type="scientific">Lactuca saligna</name>
    <name type="common">Willowleaf lettuce</name>
    <dbReference type="NCBI Taxonomy" id="75948"/>
    <lineage>
        <taxon>Eukaryota</taxon>
        <taxon>Viridiplantae</taxon>
        <taxon>Streptophyta</taxon>
        <taxon>Embryophyta</taxon>
        <taxon>Tracheophyta</taxon>
        <taxon>Spermatophyta</taxon>
        <taxon>Magnoliopsida</taxon>
        <taxon>eudicotyledons</taxon>
        <taxon>Gunneridae</taxon>
        <taxon>Pentapetalae</taxon>
        <taxon>asterids</taxon>
        <taxon>campanulids</taxon>
        <taxon>Asterales</taxon>
        <taxon>Asteraceae</taxon>
        <taxon>Cichorioideae</taxon>
        <taxon>Cichorieae</taxon>
        <taxon>Lactucinae</taxon>
        <taxon>Lactuca</taxon>
    </lineage>
</organism>
<feature type="compositionally biased region" description="Basic and acidic residues" evidence="2">
    <location>
        <begin position="30"/>
        <end position="39"/>
    </location>
</feature>
<protein>
    <submittedName>
        <fullName evidence="3">Uncharacterized protein</fullName>
    </submittedName>
</protein>
<gene>
    <name evidence="3" type="ORF">LSALG_LOCUS19238</name>
</gene>
<evidence type="ECO:0000256" key="1">
    <source>
        <dbReference type="SAM" id="Coils"/>
    </source>
</evidence>
<feature type="region of interest" description="Disordered" evidence="2">
    <location>
        <begin position="22"/>
        <end position="54"/>
    </location>
</feature>
<keyword evidence="4" id="KW-1185">Reference proteome</keyword>
<reference evidence="3" key="1">
    <citation type="submission" date="2023-04" db="EMBL/GenBank/DDBJ databases">
        <authorList>
            <person name="Vijverberg K."/>
            <person name="Xiong W."/>
            <person name="Schranz E."/>
        </authorList>
    </citation>
    <scope>NUCLEOTIDE SEQUENCE</scope>
</reference>
<dbReference type="EMBL" id="OX465080">
    <property type="protein sequence ID" value="CAI9279438.1"/>
    <property type="molecule type" value="Genomic_DNA"/>
</dbReference>
<evidence type="ECO:0000256" key="2">
    <source>
        <dbReference type="SAM" id="MobiDB-lite"/>
    </source>
</evidence>
<sequence>MGQEVGPGVEPEEYVVTDYEYDESNQESDEGTKVKETSSKPHLSKALSGPHTIQESDTDYIRSLEKEITNLKRQLLAAETRAIRAEQREEIITQEVNELAELLIRQLDD</sequence>